<organism evidence="1 2">
    <name type="scientific">Roseibium aggregatum (strain ATCC 25650 / DSM 13394 / JCM 20685 / NBRC 16684 / NCIMB 2208 / IAM 12614 / B1)</name>
    <name type="common">Stappia aggregata</name>
    <dbReference type="NCBI Taxonomy" id="384765"/>
    <lineage>
        <taxon>Bacteria</taxon>
        <taxon>Pseudomonadati</taxon>
        <taxon>Pseudomonadota</taxon>
        <taxon>Alphaproteobacteria</taxon>
        <taxon>Hyphomicrobiales</taxon>
        <taxon>Stappiaceae</taxon>
        <taxon>Roseibium</taxon>
    </lineage>
</organism>
<protein>
    <submittedName>
        <fullName evidence="1">Uncharacterized protein</fullName>
    </submittedName>
</protein>
<dbReference type="Proteomes" id="UP000004848">
    <property type="component" value="Unassembled WGS sequence"/>
</dbReference>
<accession>A0P1X5</accession>
<gene>
    <name evidence="1" type="ORF">SIAM614_30016</name>
</gene>
<dbReference type="RefSeq" id="WP_006939233.1">
    <property type="nucleotide sequence ID" value="NZ_AAUW01000024.1"/>
</dbReference>
<name>A0P1X5_ROSAI</name>
<sequence>MTSKEAMLADFPIKEPGHVLGISEAGTRLAYGWASSDYTESGAVEVSFGPELMSVSCTVGITYSQSNIDPALEAAKLKEHIAINERLTVDGGQMQYLSDTPQKIENFTGCGVALSFNVYGVFEDPQIISIVDIKKNYATIFNMYVTKVD</sequence>
<dbReference type="GeneID" id="68849433"/>
<dbReference type="EMBL" id="AAUW01000024">
    <property type="protein sequence ID" value="EAV41051.1"/>
    <property type="molecule type" value="Genomic_DNA"/>
</dbReference>
<evidence type="ECO:0000313" key="1">
    <source>
        <dbReference type="EMBL" id="EAV41051.1"/>
    </source>
</evidence>
<reference evidence="1 2" key="1">
    <citation type="submission" date="2006-05" db="EMBL/GenBank/DDBJ databases">
        <authorList>
            <person name="King G."/>
            <person name="Ferriera S."/>
            <person name="Johnson J."/>
            <person name="Kravitz S."/>
            <person name="Beeson K."/>
            <person name="Sutton G."/>
            <person name="Rogers Y.-H."/>
            <person name="Friedman R."/>
            <person name="Frazier M."/>
            <person name="Venter J.C."/>
        </authorList>
    </citation>
    <scope>NUCLEOTIDE SEQUENCE [LARGE SCALE GENOMIC DNA]</scope>
    <source>
        <strain evidence="2">ATCC 25650 / DSM 13394 / JCM 20685 / NBRC 16684 / NCIMB 2208 / IAM 12614 / B1</strain>
    </source>
</reference>
<dbReference type="AlphaFoldDB" id="A0P1X5"/>
<dbReference type="OrthoDB" id="9831265at2"/>
<comment type="caution">
    <text evidence="1">The sequence shown here is derived from an EMBL/GenBank/DDBJ whole genome shotgun (WGS) entry which is preliminary data.</text>
</comment>
<evidence type="ECO:0000313" key="2">
    <source>
        <dbReference type="Proteomes" id="UP000004848"/>
    </source>
</evidence>
<proteinExistence type="predicted"/>